<evidence type="ECO:0000313" key="1">
    <source>
        <dbReference type="EMBL" id="TDY49881.1"/>
    </source>
</evidence>
<evidence type="ECO:0000313" key="2">
    <source>
        <dbReference type="Proteomes" id="UP000295509"/>
    </source>
</evidence>
<organism evidence="1 2">
    <name type="scientific">Paraburkholderia rhizosphaerae</name>
    <dbReference type="NCBI Taxonomy" id="480658"/>
    <lineage>
        <taxon>Bacteria</taxon>
        <taxon>Pseudomonadati</taxon>
        <taxon>Pseudomonadota</taxon>
        <taxon>Betaproteobacteria</taxon>
        <taxon>Burkholderiales</taxon>
        <taxon>Burkholderiaceae</taxon>
        <taxon>Paraburkholderia</taxon>
    </lineage>
</organism>
<gene>
    <name evidence="1" type="ORF">BX592_110134</name>
</gene>
<name>A0A4V3HER1_9BURK</name>
<keyword evidence="2" id="KW-1185">Reference proteome</keyword>
<reference evidence="1 2" key="1">
    <citation type="submission" date="2019-03" db="EMBL/GenBank/DDBJ databases">
        <title>Genomic Encyclopedia of Type Strains, Phase III (KMG-III): the genomes of soil and plant-associated and newly described type strains.</title>
        <authorList>
            <person name="Whitman W."/>
        </authorList>
    </citation>
    <scope>NUCLEOTIDE SEQUENCE [LARGE SCALE GENOMIC DNA]</scope>
    <source>
        <strain evidence="1 2">LMG 29544</strain>
    </source>
</reference>
<proteinExistence type="predicted"/>
<sequence length="36" mass="3843">MPEAGKAAGMAIFNAYRVDGVYAVDAVDVWESRLIG</sequence>
<accession>A0A4V3HER1</accession>
<dbReference type="EMBL" id="SORE01000010">
    <property type="protein sequence ID" value="TDY49881.1"/>
    <property type="molecule type" value="Genomic_DNA"/>
</dbReference>
<comment type="caution">
    <text evidence="1">The sequence shown here is derived from an EMBL/GenBank/DDBJ whole genome shotgun (WGS) entry which is preliminary data.</text>
</comment>
<dbReference type="AlphaFoldDB" id="A0A4V3HER1"/>
<dbReference type="Proteomes" id="UP000295509">
    <property type="component" value="Unassembled WGS sequence"/>
</dbReference>
<protein>
    <submittedName>
        <fullName evidence="1">Uncharacterized protein</fullName>
    </submittedName>
</protein>